<dbReference type="SUPFAM" id="SSF51905">
    <property type="entry name" value="FAD/NAD(P)-binding domain"/>
    <property type="match status" value="3"/>
</dbReference>
<dbReference type="Gene3D" id="3.50.50.60">
    <property type="entry name" value="FAD/NAD(P)-binding domain"/>
    <property type="match status" value="2"/>
</dbReference>
<dbReference type="InterPro" id="IPR051209">
    <property type="entry name" value="FAD-bind_Monooxygenase_sf"/>
</dbReference>
<gene>
    <name evidence="2" type="ORF">CRHIZ90672A_00000126</name>
</gene>
<dbReference type="AlphaFoldDB" id="A0A9N9VCQ5"/>
<sequence>MGNAAATNSTGTYKVSETRLGVARSLRVITVGAGAAGLNLAHQIDKHMQNIEHVIYEKNPEVGGTWYENRYPGCACDIPSHSYQFTWEPNPRWKNFYSSAPEILQYFLAIAKKYDLYRFVKLSHQVVNAQWVEDDGIWRVTVKDLNSGAEIEDWCHFMISGSGILNNWKWPDIPGLHSFNGQLLHSAAWDPDVDWSGKTVAVLGSGSSGVQIVPTIQPDAKQLITFLRSPTWITAGFAQNKAGPNGANFAFSEERKREFETNPEAYMHYRKDVEAEINNRFSFIIKDSVEQADAVKFSSEEVKSKLGAGHPLLKYFLPDFSVGCRRTTPGNGYLEALTKDNVRVVTDPIVEVVPEGIILATGEVVKVDMFICATGFDISFCPRYPLIGKDGIQLGKQWEKKPEAYMSMAVPNFPNHFMFLGPNAPIGHGSVLPILEHSAKYILKMIYKCQTQDIKSIEVRKEAVSDFVEHVDTFMERTAWSTHCRSWFKNGKIDGPVVALHPGSRIHWFHMLDQPRHEDYEWTTTGPNRFAYLGNGFSVRETKGRDLSAYFDDPDEGFEGIAY</sequence>
<reference evidence="2" key="1">
    <citation type="submission" date="2021-10" db="EMBL/GenBank/DDBJ databases">
        <authorList>
            <person name="Piombo E."/>
        </authorList>
    </citation>
    <scope>NUCLEOTIDE SEQUENCE</scope>
</reference>
<dbReference type="Pfam" id="PF13450">
    <property type="entry name" value="NAD_binding_8"/>
    <property type="match status" value="1"/>
</dbReference>
<keyword evidence="3" id="KW-1185">Reference proteome</keyword>
<dbReference type="PANTHER" id="PTHR42877:SF12">
    <property type="entry name" value="MONOOXYGENASE"/>
    <property type="match status" value="1"/>
</dbReference>
<dbReference type="PANTHER" id="PTHR42877">
    <property type="entry name" value="L-ORNITHINE N(5)-MONOOXYGENASE-RELATED"/>
    <property type="match status" value="1"/>
</dbReference>
<name>A0A9N9VCQ5_9HYPO</name>
<comment type="similarity">
    <text evidence="1">Belongs to the FAD-binding monooxygenase family.</text>
</comment>
<evidence type="ECO:0000313" key="3">
    <source>
        <dbReference type="Proteomes" id="UP000696573"/>
    </source>
</evidence>
<dbReference type="Proteomes" id="UP000696573">
    <property type="component" value="Unassembled WGS sequence"/>
</dbReference>
<dbReference type="OrthoDB" id="74360at2759"/>
<evidence type="ECO:0000256" key="1">
    <source>
        <dbReference type="ARBA" id="ARBA00010139"/>
    </source>
</evidence>
<dbReference type="EMBL" id="CABFNQ020000694">
    <property type="protein sequence ID" value="CAH0023717.1"/>
    <property type="molecule type" value="Genomic_DNA"/>
</dbReference>
<proteinExistence type="inferred from homology"/>
<dbReference type="InterPro" id="IPR036188">
    <property type="entry name" value="FAD/NAD-bd_sf"/>
</dbReference>
<organism evidence="2 3">
    <name type="scientific">Clonostachys rhizophaga</name>
    <dbReference type="NCBI Taxonomy" id="160324"/>
    <lineage>
        <taxon>Eukaryota</taxon>
        <taxon>Fungi</taxon>
        <taxon>Dikarya</taxon>
        <taxon>Ascomycota</taxon>
        <taxon>Pezizomycotina</taxon>
        <taxon>Sordariomycetes</taxon>
        <taxon>Hypocreomycetidae</taxon>
        <taxon>Hypocreales</taxon>
        <taxon>Bionectriaceae</taxon>
        <taxon>Clonostachys</taxon>
    </lineage>
</organism>
<evidence type="ECO:0000313" key="2">
    <source>
        <dbReference type="EMBL" id="CAH0023717.1"/>
    </source>
</evidence>
<accession>A0A9N9VCQ5</accession>
<comment type="caution">
    <text evidence="2">The sequence shown here is derived from an EMBL/GenBank/DDBJ whole genome shotgun (WGS) entry which is preliminary data.</text>
</comment>
<protein>
    <submittedName>
        <fullName evidence="2">Uncharacterized protein</fullName>
    </submittedName>
</protein>